<dbReference type="InterPro" id="IPR011047">
    <property type="entry name" value="Quinoprotein_ADH-like_sf"/>
</dbReference>
<evidence type="ECO:0000256" key="2">
    <source>
        <dbReference type="SAM" id="Phobius"/>
    </source>
</evidence>
<feature type="region of interest" description="Disordered" evidence="1">
    <location>
        <begin position="1"/>
        <end position="53"/>
    </location>
</feature>
<gene>
    <name evidence="3" type="ORF">B1813_17690</name>
</gene>
<evidence type="ECO:0008006" key="5">
    <source>
        <dbReference type="Google" id="ProtNLM"/>
    </source>
</evidence>
<evidence type="ECO:0000313" key="4">
    <source>
        <dbReference type="Proteomes" id="UP000192591"/>
    </source>
</evidence>
<keyword evidence="4" id="KW-1185">Reference proteome</keyword>
<comment type="caution">
    <text evidence="3">The sequence shown here is derived from an EMBL/GenBank/DDBJ whole genome shotgun (WGS) entry which is preliminary data.</text>
</comment>
<keyword evidence="2" id="KW-1133">Transmembrane helix</keyword>
<dbReference type="Proteomes" id="UP000192591">
    <property type="component" value="Unassembled WGS sequence"/>
</dbReference>
<dbReference type="EMBL" id="MWIH01000007">
    <property type="protein sequence ID" value="OQO90263.1"/>
    <property type="molecule type" value="Genomic_DNA"/>
</dbReference>
<accession>A0A1V8ZZT4</accession>
<evidence type="ECO:0000313" key="3">
    <source>
        <dbReference type="EMBL" id="OQO90263.1"/>
    </source>
</evidence>
<evidence type="ECO:0000256" key="1">
    <source>
        <dbReference type="SAM" id="MobiDB-lite"/>
    </source>
</evidence>
<dbReference type="InterPro" id="IPR015943">
    <property type="entry name" value="WD40/YVTN_repeat-like_dom_sf"/>
</dbReference>
<organism evidence="3 4">
    <name type="scientific">Saccharomonospora piscinae</name>
    <dbReference type="NCBI Taxonomy" id="687388"/>
    <lineage>
        <taxon>Bacteria</taxon>
        <taxon>Bacillati</taxon>
        <taxon>Actinomycetota</taxon>
        <taxon>Actinomycetes</taxon>
        <taxon>Pseudonocardiales</taxon>
        <taxon>Pseudonocardiaceae</taxon>
        <taxon>Saccharomonospora</taxon>
    </lineage>
</organism>
<name>A0A1V8ZZT4_SACPI</name>
<dbReference type="Gene3D" id="2.130.10.10">
    <property type="entry name" value="YVTN repeat-like/Quinoprotein amine dehydrogenase"/>
    <property type="match status" value="1"/>
</dbReference>
<dbReference type="STRING" id="1962155.B1813_17690"/>
<reference evidence="3 4" key="1">
    <citation type="submission" date="2017-02" db="EMBL/GenBank/DDBJ databases">
        <title>Draft genome of Saccharomonospora sp. 154.</title>
        <authorList>
            <person name="Alonso-Carmona G.S."/>
            <person name="De La Haba R."/>
            <person name="Vera-Gargallo B."/>
            <person name="Sandoval-Trujillo A.H."/>
            <person name="Ramirez-Duran N."/>
            <person name="Ventosa A."/>
        </authorList>
    </citation>
    <scope>NUCLEOTIDE SEQUENCE [LARGE SCALE GENOMIC DNA]</scope>
    <source>
        <strain evidence="3 4">LRS4.154</strain>
    </source>
</reference>
<dbReference type="RefSeq" id="WP_081193739.1">
    <property type="nucleotide sequence ID" value="NZ_MWIH01000007.1"/>
</dbReference>
<feature type="compositionally biased region" description="Polar residues" evidence="1">
    <location>
        <begin position="83"/>
        <end position="92"/>
    </location>
</feature>
<sequence>MSTPSRRPSEHTPAARTPGTEDVLAAAGPQDAGPGRAIRVPGTPGRPGRSPWNRRRDRFVAAALALVCVAGGAVLWLVSDSRATTQRTTTDSPARLEPPSAVPGSLAERWRAPSEATDGPVAVGGSAVTASDGTVAGRDPMTGEIRWSYSRDLALCATDGAWSKVVAVYRKGEWCGEVTQLDPATGARTAQRNGDAEAPTTLVVGDDHVTTTGTRLLNTWRSDLVKTLEYGRVPAPVNPGRQPRPECRYSTVAAGSGLVAVIEHCPRETGARLTVLRAAGDEADEPEQVFSSLLPEMTAQVVAVSDERVAVALPERRQLYVFDHDGRRQATHDLAVPEPELAAVPESGVAATAKGRDSVFWFTGSRTVALAGDDLRPRWTVEDTLGAGTAFAGEYVVPIAGGLAVLDERTGETTRTVAVDRGGSRAPVSLSAAGPVLLEQRGATVVALR</sequence>
<dbReference type="SUPFAM" id="SSF50998">
    <property type="entry name" value="Quinoprotein alcohol dehydrogenase-like"/>
    <property type="match status" value="1"/>
</dbReference>
<feature type="region of interest" description="Disordered" evidence="1">
    <location>
        <begin position="83"/>
        <end position="137"/>
    </location>
</feature>
<keyword evidence="2" id="KW-0472">Membrane</keyword>
<protein>
    <recommendedName>
        <fullName evidence="5">PQQ enzyme repeat-containing protein</fullName>
    </recommendedName>
</protein>
<feature type="transmembrane region" description="Helical" evidence="2">
    <location>
        <begin position="59"/>
        <end position="78"/>
    </location>
</feature>
<dbReference type="AlphaFoldDB" id="A0A1V8ZZT4"/>
<keyword evidence="2" id="KW-0812">Transmembrane</keyword>
<proteinExistence type="predicted"/>